<proteinExistence type="predicted"/>
<name>A0A0M4FE87_9BACI</name>
<protein>
    <submittedName>
        <fullName evidence="1">Uncharacterized protein</fullName>
    </submittedName>
</protein>
<dbReference type="AlphaFoldDB" id="A0A0M4FE87"/>
<evidence type="ECO:0000313" key="2">
    <source>
        <dbReference type="Proteomes" id="UP000067625"/>
    </source>
</evidence>
<evidence type="ECO:0000313" key="1">
    <source>
        <dbReference type="EMBL" id="ALC80437.1"/>
    </source>
</evidence>
<accession>A0A0M4FE87</accession>
<sequence length="192" mass="23030">MIYIEKLISSLQEWNKKVGEERITPLSGLVSLALLQLGSEEYKAEDYQNNPLSTLKKRIEYLQRNESIFEEFLVNGIIFLIKNYFNDLIVKREEHIYNNESLLERINKNELEISSNFVEDTKRKVQFLKSEEYVRFSKIEFDTWNEIISVNFSPSELEVMDREMALEAHRRHEEQMNPEEKRVFQDIINKMK</sequence>
<dbReference type="Proteomes" id="UP000067625">
    <property type="component" value="Chromosome"/>
</dbReference>
<reference evidence="1 2" key="2">
    <citation type="journal article" date="2016" name="Int. J. Syst. Evol. Microbiol.">
        <title>Bacillus gobiensis sp. nov., isolated from a soil sample.</title>
        <authorList>
            <person name="Liu B."/>
            <person name="Liu G.H."/>
            <person name="Cetin S."/>
            <person name="Schumann P."/>
            <person name="Pan Z.Z."/>
            <person name="Chen Q.Q."/>
        </authorList>
    </citation>
    <scope>NUCLEOTIDE SEQUENCE [LARGE SCALE GENOMIC DNA]</scope>
    <source>
        <strain evidence="1 2">FJAT-4402</strain>
    </source>
</reference>
<dbReference type="RefSeq" id="WP_053602166.1">
    <property type="nucleotide sequence ID" value="NZ_CP012600.1"/>
</dbReference>
<reference evidence="2" key="1">
    <citation type="submission" date="2015-08" db="EMBL/GenBank/DDBJ databases">
        <title>Genome sequencing project for genomic taxonomy and phylogenomics of Bacillus-like bacteria.</title>
        <authorList>
            <person name="Liu B."/>
            <person name="Wang J."/>
            <person name="Zhu Y."/>
            <person name="Liu G."/>
            <person name="Chen Q."/>
            <person name="Chen Z."/>
            <person name="Lan J."/>
            <person name="Che J."/>
            <person name="Ge C."/>
            <person name="Shi H."/>
            <person name="Pan Z."/>
            <person name="Liu X."/>
        </authorList>
    </citation>
    <scope>NUCLEOTIDE SEQUENCE [LARGE SCALE GENOMIC DNA]</scope>
    <source>
        <strain evidence="2">FJAT-4402</strain>
    </source>
</reference>
<dbReference type="EMBL" id="CP012600">
    <property type="protein sequence ID" value="ALC80437.1"/>
    <property type="molecule type" value="Genomic_DNA"/>
</dbReference>
<keyword evidence="2" id="KW-1185">Reference proteome</keyword>
<dbReference type="PATRIC" id="fig|1441095.3.peg.354"/>
<gene>
    <name evidence="1" type="ORF">AM592_01680</name>
</gene>
<organism evidence="1 2">
    <name type="scientific">Bacillus gobiensis</name>
    <dbReference type="NCBI Taxonomy" id="1441095"/>
    <lineage>
        <taxon>Bacteria</taxon>
        <taxon>Bacillati</taxon>
        <taxon>Bacillota</taxon>
        <taxon>Bacilli</taxon>
        <taxon>Bacillales</taxon>
        <taxon>Bacillaceae</taxon>
        <taxon>Bacillus</taxon>
    </lineage>
</organism>